<evidence type="ECO:0000313" key="2">
    <source>
        <dbReference type="Proteomes" id="UP001500503"/>
    </source>
</evidence>
<dbReference type="EMBL" id="BAABHF010000054">
    <property type="protein sequence ID" value="GAA4516562.1"/>
    <property type="molecule type" value="Genomic_DNA"/>
</dbReference>
<comment type="caution">
    <text evidence="1">The sequence shown here is derived from an EMBL/GenBank/DDBJ whole genome shotgun (WGS) entry which is preliminary data.</text>
</comment>
<organism evidence="1 2">
    <name type="scientific">Actinoallomurus oryzae</name>
    <dbReference type="NCBI Taxonomy" id="502180"/>
    <lineage>
        <taxon>Bacteria</taxon>
        <taxon>Bacillati</taxon>
        <taxon>Actinomycetota</taxon>
        <taxon>Actinomycetes</taxon>
        <taxon>Streptosporangiales</taxon>
        <taxon>Thermomonosporaceae</taxon>
        <taxon>Actinoallomurus</taxon>
    </lineage>
</organism>
<gene>
    <name evidence="1" type="ORF">GCM10023191_087740</name>
</gene>
<sequence>MASWNGSALPFPERFIEDSSGGLKTLQAYAWPMERWIDNAAGGISQRLHEGGATVRDRSKKPSRVLTLGYLQVLLPESGIRYTKMAEL</sequence>
<keyword evidence="2" id="KW-1185">Reference proteome</keyword>
<accession>A0ABP8R2I5</accession>
<dbReference type="Proteomes" id="UP001500503">
    <property type="component" value="Unassembled WGS sequence"/>
</dbReference>
<name>A0ABP8R2I5_9ACTN</name>
<protein>
    <submittedName>
        <fullName evidence="1">Uncharacterized protein</fullName>
    </submittedName>
</protein>
<evidence type="ECO:0000313" key="1">
    <source>
        <dbReference type="EMBL" id="GAA4516562.1"/>
    </source>
</evidence>
<reference evidence="2" key="1">
    <citation type="journal article" date="2019" name="Int. J. Syst. Evol. Microbiol.">
        <title>The Global Catalogue of Microorganisms (GCM) 10K type strain sequencing project: providing services to taxonomists for standard genome sequencing and annotation.</title>
        <authorList>
            <consortium name="The Broad Institute Genomics Platform"/>
            <consortium name="The Broad Institute Genome Sequencing Center for Infectious Disease"/>
            <person name="Wu L."/>
            <person name="Ma J."/>
        </authorList>
    </citation>
    <scope>NUCLEOTIDE SEQUENCE [LARGE SCALE GENOMIC DNA]</scope>
    <source>
        <strain evidence="2">JCM 17933</strain>
    </source>
</reference>
<proteinExistence type="predicted"/>